<dbReference type="Proteomes" id="UP000887565">
    <property type="component" value="Unplaced"/>
</dbReference>
<dbReference type="AlphaFoldDB" id="A0A915I5J5"/>
<reference evidence="2" key="1">
    <citation type="submission" date="2022-11" db="UniProtKB">
        <authorList>
            <consortium name="WormBaseParasite"/>
        </authorList>
    </citation>
    <scope>IDENTIFICATION</scope>
</reference>
<keyword evidence="1" id="KW-1185">Reference proteome</keyword>
<accession>A0A915I5J5</accession>
<name>A0A915I5J5_ROMCU</name>
<sequence length="69" mass="7920">MIDCDYKMIDQMSSKILRHNPQWCSVVNHLFTSSIISSAITISIFPTTVNHYDRKKNCGDRLVGFTNNI</sequence>
<protein>
    <submittedName>
        <fullName evidence="2">Uncharacterized protein</fullName>
    </submittedName>
</protein>
<dbReference type="WBParaSite" id="nRc.2.0.1.t08659-RA">
    <property type="protein sequence ID" value="nRc.2.0.1.t08659-RA"/>
    <property type="gene ID" value="nRc.2.0.1.g08659"/>
</dbReference>
<proteinExistence type="predicted"/>
<evidence type="ECO:0000313" key="1">
    <source>
        <dbReference type="Proteomes" id="UP000887565"/>
    </source>
</evidence>
<organism evidence="1 2">
    <name type="scientific">Romanomermis culicivorax</name>
    <name type="common">Nematode worm</name>
    <dbReference type="NCBI Taxonomy" id="13658"/>
    <lineage>
        <taxon>Eukaryota</taxon>
        <taxon>Metazoa</taxon>
        <taxon>Ecdysozoa</taxon>
        <taxon>Nematoda</taxon>
        <taxon>Enoplea</taxon>
        <taxon>Dorylaimia</taxon>
        <taxon>Mermithida</taxon>
        <taxon>Mermithoidea</taxon>
        <taxon>Mermithidae</taxon>
        <taxon>Romanomermis</taxon>
    </lineage>
</organism>
<evidence type="ECO:0000313" key="2">
    <source>
        <dbReference type="WBParaSite" id="nRc.2.0.1.t08659-RA"/>
    </source>
</evidence>